<organism evidence="3 4">
    <name type="scientific">Mucor lusitanicus CBS 277.49</name>
    <dbReference type="NCBI Taxonomy" id="747725"/>
    <lineage>
        <taxon>Eukaryota</taxon>
        <taxon>Fungi</taxon>
        <taxon>Fungi incertae sedis</taxon>
        <taxon>Mucoromycota</taxon>
        <taxon>Mucoromycotina</taxon>
        <taxon>Mucoromycetes</taxon>
        <taxon>Mucorales</taxon>
        <taxon>Mucorineae</taxon>
        <taxon>Mucoraceae</taxon>
        <taxon>Mucor</taxon>
    </lineage>
</organism>
<gene>
    <name evidence="3" type="ORF">MUCCIDRAFT_113600</name>
</gene>
<keyword evidence="2" id="KW-1133">Transmembrane helix</keyword>
<keyword evidence="4" id="KW-1185">Reference proteome</keyword>
<comment type="caution">
    <text evidence="3">The sequence shown here is derived from an EMBL/GenBank/DDBJ whole genome shotgun (WGS) entry which is preliminary data.</text>
</comment>
<feature type="transmembrane region" description="Helical" evidence="2">
    <location>
        <begin position="91"/>
        <end position="114"/>
    </location>
</feature>
<feature type="transmembrane region" description="Helical" evidence="2">
    <location>
        <begin position="12"/>
        <end position="39"/>
    </location>
</feature>
<dbReference type="OrthoDB" id="2272355at2759"/>
<evidence type="ECO:0000313" key="4">
    <source>
        <dbReference type="Proteomes" id="UP000077051"/>
    </source>
</evidence>
<protein>
    <submittedName>
        <fullName evidence="3">Uncharacterized protein</fullName>
    </submittedName>
</protein>
<dbReference type="EMBL" id="AMYB01000007">
    <property type="protein sequence ID" value="OAD00147.1"/>
    <property type="molecule type" value="Genomic_DNA"/>
</dbReference>
<feature type="transmembrane region" description="Helical" evidence="2">
    <location>
        <begin position="134"/>
        <end position="154"/>
    </location>
</feature>
<evidence type="ECO:0000256" key="2">
    <source>
        <dbReference type="SAM" id="Phobius"/>
    </source>
</evidence>
<feature type="transmembrane region" description="Helical" evidence="2">
    <location>
        <begin position="59"/>
        <end position="79"/>
    </location>
</feature>
<feature type="compositionally biased region" description="Low complexity" evidence="1">
    <location>
        <begin position="221"/>
        <end position="232"/>
    </location>
</feature>
<keyword evidence="2" id="KW-0472">Membrane</keyword>
<name>A0A162YRB7_MUCCL</name>
<evidence type="ECO:0000313" key="3">
    <source>
        <dbReference type="EMBL" id="OAD00147.1"/>
    </source>
</evidence>
<feature type="region of interest" description="Disordered" evidence="1">
    <location>
        <begin position="210"/>
        <end position="232"/>
    </location>
</feature>
<keyword evidence="2" id="KW-0812">Transmembrane</keyword>
<dbReference type="VEuPathDB" id="FungiDB:MUCCIDRAFT_113600"/>
<dbReference type="Proteomes" id="UP000077051">
    <property type="component" value="Unassembled WGS sequence"/>
</dbReference>
<dbReference type="AlphaFoldDB" id="A0A162YRB7"/>
<proteinExistence type="predicted"/>
<sequence>MPKYVRFHHLPWHSGLFISIASLGFAFGGLTCLVLSAMAINGFLTQGIDYPKIVMAQEAIILTMVVLPTISCTCTYNDSRSESHSSVISQLPVFHMIFALFAFIFRAATTGFYLKDQYSQYYSESKRSVYVLESSAALIIVLLYFLCVPFSFGFSTPLFRKRSGHTVAQERLDYTAKQYAFISILITVEGWRENTVKDEEIGNAGAVAGAAPAAAAPPPSTTTTTAAAAPTT</sequence>
<reference evidence="3 4" key="1">
    <citation type="submission" date="2015-06" db="EMBL/GenBank/DDBJ databases">
        <title>Expansion of signal transduction pathways in fungi by whole-genome duplication.</title>
        <authorList>
            <consortium name="DOE Joint Genome Institute"/>
            <person name="Corrochano L.M."/>
            <person name="Kuo A."/>
            <person name="Marcet-Houben M."/>
            <person name="Polaino S."/>
            <person name="Salamov A."/>
            <person name="Villalobos J.M."/>
            <person name="Alvarez M.I."/>
            <person name="Avalos J."/>
            <person name="Benito E.P."/>
            <person name="Benoit I."/>
            <person name="Burger G."/>
            <person name="Camino L.P."/>
            <person name="Canovas D."/>
            <person name="Cerda-Olmedo E."/>
            <person name="Cheng J.-F."/>
            <person name="Dominguez A."/>
            <person name="Elias M."/>
            <person name="Eslava A.P."/>
            <person name="Glaser F."/>
            <person name="Grimwood J."/>
            <person name="Gutierrez G."/>
            <person name="Heitman J."/>
            <person name="Henrissat B."/>
            <person name="Iturriaga E.A."/>
            <person name="Lang B.F."/>
            <person name="Lavin J.L."/>
            <person name="Lee S."/>
            <person name="Li W."/>
            <person name="Lindquist E."/>
            <person name="Lopez-Garcia S."/>
            <person name="Luque E.M."/>
            <person name="Marcos A.T."/>
            <person name="Martin J."/>
            <person name="Mccluskey K."/>
            <person name="Medina H.R."/>
            <person name="Miralles-Duran A."/>
            <person name="Miyazaki A."/>
            <person name="Munoz-Torres E."/>
            <person name="Oguiza J.A."/>
            <person name="Ohm R."/>
            <person name="Olmedo M."/>
            <person name="Orejas M."/>
            <person name="Ortiz-Castellanos L."/>
            <person name="Pisabarro A.G."/>
            <person name="Rodriguez-Romero J."/>
            <person name="Ruiz-Herrera J."/>
            <person name="Ruiz-Vazquez R."/>
            <person name="Sanz C."/>
            <person name="Schackwitz W."/>
            <person name="Schmutz J."/>
            <person name="Shahriari M."/>
            <person name="Shelest E."/>
            <person name="Silva-Franco F."/>
            <person name="Soanes D."/>
            <person name="Syed K."/>
            <person name="Tagua V.G."/>
            <person name="Talbot N.J."/>
            <person name="Thon M."/>
            <person name="De Vries R.P."/>
            <person name="Wiebenga A."/>
            <person name="Yadav J.S."/>
            <person name="Braun E.L."/>
            <person name="Baker S."/>
            <person name="Garre V."/>
            <person name="Horwitz B."/>
            <person name="Torres-Martinez S."/>
            <person name="Idnurm A."/>
            <person name="Herrera-Estrella A."/>
            <person name="Gabaldon T."/>
            <person name="Grigoriev I.V."/>
        </authorList>
    </citation>
    <scope>NUCLEOTIDE SEQUENCE [LARGE SCALE GENOMIC DNA]</scope>
    <source>
        <strain evidence="3 4">CBS 277.49</strain>
    </source>
</reference>
<accession>A0A162YRB7</accession>
<evidence type="ECO:0000256" key="1">
    <source>
        <dbReference type="SAM" id="MobiDB-lite"/>
    </source>
</evidence>